<dbReference type="AlphaFoldDB" id="M3DHY8"/>
<evidence type="ECO:0000313" key="2">
    <source>
        <dbReference type="Proteomes" id="UP000030760"/>
    </source>
</evidence>
<evidence type="ECO:0000313" key="1">
    <source>
        <dbReference type="EMBL" id="EMF56377.1"/>
    </source>
</evidence>
<dbReference type="CDD" id="cd12913">
    <property type="entry name" value="PDC1_MCP_like"/>
    <property type="match status" value="1"/>
</dbReference>
<organism evidence="1 2">
    <name type="scientific">Streptomyces bottropensis ATCC 25435</name>
    <dbReference type="NCBI Taxonomy" id="1054862"/>
    <lineage>
        <taxon>Bacteria</taxon>
        <taxon>Bacillati</taxon>
        <taxon>Actinomycetota</taxon>
        <taxon>Actinomycetes</taxon>
        <taxon>Kitasatosporales</taxon>
        <taxon>Streptomycetaceae</taxon>
        <taxon>Streptomyces</taxon>
    </lineage>
</organism>
<proteinExistence type="predicted"/>
<dbReference type="Pfam" id="PF22673">
    <property type="entry name" value="MCP-like_PDC_1"/>
    <property type="match status" value="1"/>
</dbReference>
<accession>M3DHY8</accession>
<protein>
    <submittedName>
        <fullName evidence="1">Uncharacterized protein</fullName>
    </submittedName>
</protein>
<name>M3DHY8_9ACTN</name>
<dbReference type="Gene3D" id="3.30.450.20">
    <property type="entry name" value="PAS domain"/>
    <property type="match status" value="1"/>
</dbReference>
<dbReference type="Proteomes" id="UP000030760">
    <property type="component" value="Unassembled WGS sequence"/>
</dbReference>
<sequence length="247" mass="26636">MMTSTPATGIVQCSASIRDAVESVFSALAVLEAAARERLSAAGRKIRHPGTSDLAALRPTIQTLLREQGERFNGTGVVMAPDALTDATFHLEWWQRTGDQDARPLRLNLDPRSESFYDYTLKPWFVIPRNEGHGTVMGPYVDLHCAGLYILTFTRPLTVHGEFVGVVGADVPVAAFEQIVIRSLKHLGGEAVVITSEGRVLAANTPTWAVGEIARDLLGHEAAAERAAVPAPEVDWSVVRVESSAVG</sequence>
<dbReference type="EMBL" id="KB405064">
    <property type="protein sequence ID" value="EMF56377.1"/>
    <property type="molecule type" value="Genomic_DNA"/>
</dbReference>
<reference evidence="2" key="1">
    <citation type="journal article" date="2013" name="Genome Announc.">
        <title>Draft Genome Sequence of Streptomyces bottropensis ATCC 25435, a Bottromycin-Producing Actinomycete.</title>
        <authorList>
            <person name="Zhang H."/>
            <person name="Zhou W."/>
            <person name="Zhuang Y."/>
            <person name="Liang X."/>
            <person name="Liu T."/>
        </authorList>
    </citation>
    <scope>NUCLEOTIDE SEQUENCE [LARGE SCALE GENOMIC DNA]</scope>
    <source>
        <strain evidence="2">ATCC 25435</strain>
    </source>
</reference>
<gene>
    <name evidence="1" type="ORF">SBD_2287</name>
</gene>